<comment type="caution">
    <text evidence="1">The sequence shown here is derived from an EMBL/GenBank/DDBJ whole genome shotgun (WGS) entry which is preliminary data.</text>
</comment>
<dbReference type="Gene3D" id="1.10.10.1130">
    <property type="entry name" value="Uncharacterised protein PF10982, DUF2789"/>
    <property type="match status" value="1"/>
</dbReference>
<dbReference type="InterPro" id="IPR021250">
    <property type="entry name" value="DUF2789"/>
</dbReference>
<protein>
    <submittedName>
        <fullName evidence="1">DUF2789 domain-containing protein</fullName>
    </submittedName>
</protein>
<keyword evidence="2" id="KW-1185">Reference proteome</keyword>
<name>A0ABU6D1B1_9GAMM</name>
<evidence type="ECO:0000313" key="1">
    <source>
        <dbReference type="EMBL" id="MEB4592626.1"/>
    </source>
</evidence>
<sequence>MMTEHIYHISTLFEQLGLSGEHEAIDSFINDHPLRHDESLIEAPFWTPAQAGFLAEGLQLDSNWAEVIDELNVRLHG</sequence>
<reference evidence="2" key="1">
    <citation type="submission" date="2023-07" db="EMBL/GenBank/DDBJ databases">
        <title>The carbon used by Thiothrix.</title>
        <authorList>
            <person name="Chen L."/>
        </authorList>
    </citation>
    <scope>NUCLEOTIDE SEQUENCE [LARGE SCALE GENOMIC DNA]</scope>
</reference>
<proteinExistence type="predicted"/>
<evidence type="ECO:0000313" key="2">
    <source>
        <dbReference type="Proteomes" id="UP001308005"/>
    </source>
</evidence>
<organism evidence="1 2">
    <name type="scientific">Candidatus Thiothrix phosphatis</name>
    <dbReference type="NCBI Taxonomy" id="3112415"/>
    <lineage>
        <taxon>Bacteria</taxon>
        <taxon>Pseudomonadati</taxon>
        <taxon>Pseudomonadota</taxon>
        <taxon>Gammaproteobacteria</taxon>
        <taxon>Thiotrichales</taxon>
        <taxon>Thiotrichaceae</taxon>
        <taxon>Thiothrix</taxon>
    </lineage>
</organism>
<accession>A0ABU6D1B1</accession>
<dbReference type="EMBL" id="JAYMYJ010000140">
    <property type="protein sequence ID" value="MEB4592626.1"/>
    <property type="molecule type" value="Genomic_DNA"/>
</dbReference>
<reference evidence="1 2" key="2">
    <citation type="submission" date="2024-01" db="EMBL/GenBank/DDBJ databases">
        <authorList>
            <person name="Xie X."/>
        </authorList>
    </citation>
    <scope>NUCLEOTIDE SEQUENCE [LARGE SCALE GENOMIC DNA]</scope>
    <source>
        <strain evidence="1">SCUT-1</strain>
    </source>
</reference>
<gene>
    <name evidence="1" type="ORF">VSS37_16705</name>
</gene>
<dbReference type="RefSeq" id="WP_324697024.1">
    <property type="nucleotide sequence ID" value="NZ_JAYMYJ010000140.1"/>
</dbReference>
<dbReference type="Proteomes" id="UP001308005">
    <property type="component" value="Unassembled WGS sequence"/>
</dbReference>
<dbReference type="InterPro" id="IPR038086">
    <property type="entry name" value="DUF2789_sf"/>
</dbReference>
<dbReference type="Pfam" id="PF10982">
    <property type="entry name" value="DUF2789"/>
    <property type="match status" value="1"/>
</dbReference>